<organism evidence="2 3">
    <name type="scientific">Halioxenophilus aromaticivorans</name>
    <dbReference type="NCBI Taxonomy" id="1306992"/>
    <lineage>
        <taxon>Bacteria</taxon>
        <taxon>Pseudomonadati</taxon>
        <taxon>Pseudomonadota</taxon>
        <taxon>Gammaproteobacteria</taxon>
        <taxon>Alteromonadales</taxon>
        <taxon>Alteromonadaceae</taxon>
        <taxon>Halioxenophilus</taxon>
    </lineage>
</organism>
<feature type="transmembrane region" description="Helical" evidence="1">
    <location>
        <begin position="6"/>
        <end position="24"/>
    </location>
</feature>
<evidence type="ECO:0000313" key="2">
    <source>
        <dbReference type="EMBL" id="GAA4931838.1"/>
    </source>
</evidence>
<evidence type="ECO:0000313" key="3">
    <source>
        <dbReference type="Proteomes" id="UP001409585"/>
    </source>
</evidence>
<reference evidence="3" key="1">
    <citation type="journal article" date="2019" name="Int. J. Syst. Evol. Microbiol.">
        <title>The Global Catalogue of Microorganisms (GCM) 10K type strain sequencing project: providing services to taxonomists for standard genome sequencing and annotation.</title>
        <authorList>
            <consortium name="The Broad Institute Genomics Platform"/>
            <consortium name="The Broad Institute Genome Sequencing Center for Infectious Disease"/>
            <person name="Wu L."/>
            <person name="Ma J."/>
        </authorList>
    </citation>
    <scope>NUCLEOTIDE SEQUENCE [LARGE SCALE GENOMIC DNA]</scope>
    <source>
        <strain evidence="3">JCM 19134</strain>
    </source>
</reference>
<keyword evidence="3" id="KW-1185">Reference proteome</keyword>
<accession>A0AAV3TY16</accession>
<dbReference type="Proteomes" id="UP001409585">
    <property type="component" value="Unassembled WGS sequence"/>
</dbReference>
<proteinExistence type="predicted"/>
<keyword evidence="1" id="KW-0812">Transmembrane</keyword>
<comment type="caution">
    <text evidence="2">The sequence shown here is derived from an EMBL/GenBank/DDBJ whole genome shotgun (WGS) entry which is preliminary data.</text>
</comment>
<keyword evidence="1" id="KW-0472">Membrane</keyword>
<name>A0AAV3TY16_9ALTE</name>
<dbReference type="RefSeq" id="WP_345416575.1">
    <property type="nucleotide sequence ID" value="NZ_AP031496.1"/>
</dbReference>
<protein>
    <submittedName>
        <fullName evidence="2">Uncharacterized protein</fullName>
    </submittedName>
</protein>
<sequence>MQSGWTILIIVLVIAMAVGPVMLMQPSGRQRRLAKLRQQAANQGLTVSTGGWPSKAGKRPTGAMRYSLPWAADDRHHDKLLLVKKDYQHELHVAGCWQLYSDQDQVRPSTEQFLQSANLPAGVYAMGFDGLGAFVDWSEDRSEDLTAVAEFLLALRASVSG</sequence>
<evidence type="ECO:0000256" key="1">
    <source>
        <dbReference type="SAM" id="Phobius"/>
    </source>
</evidence>
<dbReference type="AlphaFoldDB" id="A0AAV3TY16"/>
<keyword evidence="1" id="KW-1133">Transmembrane helix</keyword>
<dbReference type="EMBL" id="BAABLX010000004">
    <property type="protein sequence ID" value="GAA4931838.1"/>
    <property type="molecule type" value="Genomic_DNA"/>
</dbReference>
<gene>
    <name evidence="2" type="ORF">GCM10025791_05120</name>
</gene>